<dbReference type="Proteomes" id="UP000069771">
    <property type="component" value="Chromosome"/>
</dbReference>
<accession>A0A140DRT3</accession>
<reference evidence="1 2" key="1">
    <citation type="journal article" date="2016" name="Gut Pathog.">
        <title>Whole genome sequencing of "Faecalibaculum rodentium" ALO17, isolated from C57BL/6J laboratory mouse feces.</title>
        <authorList>
            <person name="Lim S."/>
            <person name="Chang D.H."/>
            <person name="Ahn S."/>
            <person name="Kim B.C."/>
        </authorList>
    </citation>
    <scope>NUCLEOTIDE SEQUENCE [LARGE SCALE GENOMIC DNA]</scope>
    <source>
        <strain evidence="1 2">Alo17</strain>
    </source>
</reference>
<dbReference type="AlphaFoldDB" id="A0A140DRT3"/>
<keyword evidence="2" id="KW-1185">Reference proteome</keyword>
<dbReference type="KEGG" id="fro:AALO17_02260"/>
<name>A0A140DRT3_9FIRM</name>
<evidence type="ECO:0000313" key="1">
    <source>
        <dbReference type="EMBL" id="AMK53360.1"/>
    </source>
</evidence>
<organism evidence="1 2">
    <name type="scientific">Faecalibaculum rodentium</name>
    <dbReference type="NCBI Taxonomy" id="1702221"/>
    <lineage>
        <taxon>Bacteria</taxon>
        <taxon>Bacillati</taxon>
        <taxon>Bacillota</taxon>
        <taxon>Erysipelotrichia</taxon>
        <taxon>Erysipelotrichales</taxon>
        <taxon>Erysipelotrichaceae</taxon>
        <taxon>Faecalibaculum</taxon>
    </lineage>
</organism>
<protein>
    <submittedName>
        <fullName evidence="1">Uncharacterized protein</fullName>
    </submittedName>
</protein>
<dbReference type="EMBL" id="CP011391">
    <property type="protein sequence ID" value="AMK53360.1"/>
    <property type="molecule type" value="Genomic_DNA"/>
</dbReference>
<sequence>MKFHAASQTSEMQFYREWVFTGFDPLNPPKCVDEIESEYEWEYYE</sequence>
<proteinExistence type="predicted"/>
<evidence type="ECO:0000313" key="2">
    <source>
        <dbReference type="Proteomes" id="UP000069771"/>
    </source>
</evidence>
<gene>
    <name evidence="1" type="ORF">AALO17_02260</name>
</gene>